<comment type="caution">
    <text evidence="1">The sequence shown here is derived from an EMBL/GenBank/DDBJ whole genome shotgun (WGS) entry which is preliminary data.</text>
</comment>
<name>A0ABP9EIS7_9GAMM</name>
<dbReference type="EMBL" id="BAABJZ010000012">
    <property type="protein sequence ID" value="GAA4878025.1"/>
    <property type="molecule type" value="Genomic_DNA"/>
</dbReference>
<organism evidence="1 2">
    <name type="scientific">Ferrimonas pelagia</name>
    <dbReference type="NCBI Taxonomy" id="1177826"/>
    <lineage>
        <taxon>Bacteria</taxon>
        <taxon>Pseudomonadati</taxon>
        <taxon>Pseudomonadota</taxon>
        <taxon>Gammaproteobacteria</taxon>
        <taxon>Alteromonadales</taxon>
        <taxon>Ferrimonadaceae</taxon>
        <taxon>Ferrimonas</taxon>
    </lineage>
</organism>
<dbReference type="RefSeq" id="WP_345333882.1">
    <property type="nucleotide sequence ID" value="NZ_BAABJZ010000012.1"/>
</dbReference>
<evidence type="ECO:0000313" key="2">
    <source>
        <dbReference type="Proteomes" id="UP001499988"/>
    </source>
</evidence>
<protein>
    <submittedName>
        <fullName evidence="1">Uncharacterized protein</fullName>
    </submittedName>
</protein>
<dbReference type="Proteomes" id="UP001499988">
    <property type="component" value="Unassembled WGS sequence"/>
</dbReference>
<accession>A0ABP9EIS7</accession>
<keyword evidence="2" id="KW-1185">Reference proteome</keyword>
<sequence length="135" mass="15622">MRIRSRYRQIITASGMLILVGAVLFVLGGMFTQAQPLRDVDYFDNYSGEKTYCRTINHYANDEAKLARLVSYADNNAMDYLMWRFGKEKGRDMVSTCEKARRAHIIERCAGAEELSVEQVVLEYNRERIKQKGLI</sequence>
<gene>
    <name evidence="1" type="ORF">GCM10023333_09250</name>
</gene>
<reference evidence="2" key="1">
    <citation type="journal article" date="2019" name="Int. J. Syst. Evol. Microbiol.">
        <title>The Global Catalogue of Microorganisms (GCM) 10K type strain sequencing project: providing services to taxonomists for standard genome sequencing and annotation.</title>
        <authorList>
            <consortium name="The Broad Institute Genomics Platform"/>
            <consortium name="The Broad Institute Genome Sequencing Center for Infectious Disease"/>
            <person name="Wu L."/>
            <person name="Ma J."/>
        </authorList>
    </citation>
    <scope>NUCLEOTIDE SEQUENCE [LARGE SCALE GENOMIC DNA]</scope>
    <source>
        <strain evidence="2">JCM 18401</strain>
    </source>
</reference>
<evidence type="ECO:0000313" key="1">
    <source>
        <dbReference type="EMBL" id="GAA4878025.1"/>
    </source>
</evidence>
<proteinExistence type="predicted"/>